<feature type="transmembrane region" description="Helical" evidence="1">
    <location>
        <begin position="159"/>
        <end position="179"/>
    </location>
</feature>
<gene>
    <name evidence="2" type="ORF">675</name>
</gene>
<protein>
    <submittedName>
        <fullName evidence="2">Uncharacterized</fullName>
    </submittedName>
</protein>
<keyword evidence="1" id="KW-1133">Transmembrane helix</keyword>
<dbReference type="Pfam" id="PF19597">
    <property type="entry name" value="TrbL_4"/>
    <property type="match status" value="1"/>
</dbReference>
<keyword evidence="3" id="KW-1185">Reference proteome</keyword>
<dbReference type="EMBL" id="CGIH01000009">
    <property type="protein sequence ID" value="CFX16402.1"/>
    <property type="molecule type" value="Genomic_DNA"/>
</dbReference>
<accession>A0A0E3W2S1</accession>
<dbReference type="Proteomes" id="UP000045545">
    <property type="component" value="Unassembled WGS sequence"/>
</dbReference>
<dbReference type="OrthoDB" id="2565235at2"/>
<reference evidence="2 3" key="1">
    <citation type="submission" date="2015-03" db="EMBL/GenBank/DDBJ databases">
        <authorList>
            <person name="Murphy D."/>
        </authorList>
    </citation>
    <scope>NUCLEOTIDE SEQUENCE [LARGE SCALE GENOMIC DNA]</scope>
    <source>
        <strain evidence="2 3">OL-4</strain>
    </source>
</reference>
<dbReference type="InterPro" id="IPR046084">
    <property type="entry name" value="TrbL_4"/>
</dbReference>
<dbReference type="AlphaFoldDB" id="A0A0E3W2S1"/>
<feature type="transmembrane region" description="Helical" evidence="1">
    <location>
        <begin position="241"/>
        <end position="261"/>
    </location>
</feature>
<keyword evidence="1" id="KW-0472">Membrane</keyword>
<name>A0A0E3W2S1_9FIRM</name>
<sequence>MSAIGDWIAQHITEPLQEMIIDSVNGVIISFLESLVNTMTGTMAKEIKLASSLLDNQYFMTAVHYAQGIAITLLAVRIAYQAFQIYVLYSTGEESHPGDLLKSTFVATAVIASVPWITKQVFMFAFSIVDDIQGFQVVPQIETIQEAIATIVLAQTGMLSIPIALVFIGGLILWLIVLIQMAVRAVNVGILMIIGPFLWAMKDKLGRTWFSSLLSQCLAMPVQMFLLRGALGTFASVTDPIINTLLFIGFMWATVKFPAFLNQLVIQTGVGGAIGGTAQHVGSAVVIRRMLARR</sequence>
<evidence type="ECO:0000313" key="2">
    <source>
        <dbReference type="EMBL" id="CFX16402.1"/>
    </source>
</evidence>
<evidence type="ECO:0000256" key="1">
    <source>
        <dbReference type="SAM" id="Phobius"/>
    </source>
</evidence>
<evidence type="ECO:0000313" key="3">
    <source>
        <dbReference type="Proteomes" id="UP000045545"/>
    </source>
</evidence>
<feature type="transmembrane region" description="Helical" evidence="1">
    <location>
        <begin position="58"/>
        <end position="80"/>
    </location>
</feature>
<dbReference type="RefSeq" id="WP_046495784.1">
    <property type="nucleotide sequence ID" value="NZ_CGIH01000009.1"/>
</dbReference>
<proteinExistence type="predicted"/>
<organism evidence="2 3">
    <name type="scientific">Syntrophomonas zehnderi OL-4</name>
    <dbReference type="NCBI Taxonomy" id="690567"/>
    <lineage>
        <taxon>Bacteria</taxon>
        <taxon>Bacillati</taxon>
        <taxon>Bacillota</taxon>
        <taxon>Clostridia</taxon>
        <taxon>Eubacteriales</taxon>
        <taxon>Syntrophomonadaceae</taxon>
        <taxon>Syntrophomonas</taxon>
    </lineage>
</organism>
<feature type="transmembrane region" description="Helical" evidence="1">
    <location>
        <begin position="185"/>
        <end position="201"/>
    </location>
</feature>
<dbReference type="STRING" id="690567.675"/>
<keyword evidence="1" id="KW-0812">Transmembrane</keyword>